<dbReference type="SUPFAM" id="SSF51197">
    <property type="entry name" value="Clavaminate synthase-like"/>
    <property type="match status" value="1"/>
</dbReference>
<evidence type="ECO:0000256" key="1">
    <source>
        <dbReference type="ARBA" id="ARBA00022723"/>
    </source>
</evidence>
<dbReference type="Gene3D" id="3.60.130.10">
    <property type="entry name" value="Clavaminate synthase-like"/>
    <property type="match status" value="1"/>
</dbReference>
<feature type="binding site" evidence="5">
    <location>
        <position position="180"/>
    </location>
    <ligand>
        <name>Fe cation</name>
        <dbReference type="ChEBI" id="CHEBI:24875"/>
    </ligand>
</feature>
<comment type="function">
    <text evidence="5">Acts as an alpha-ketoglutarate-dependent dioxygenase catalyzing hydroxylation of glutarate (GA) to L-2-hydroxyglutarate (L2HG). Functions in a L-lysine degradation pathway that proceeds via cadaverine, glutarate and L-2-hydroxyglutarate.</text>
</comment>
<evidence type="ECO:0000313" key="7">
    <source>
        <dbReference type="Proteomes" id="UP000005959"/>
    </source>
</evidence>
<dbReference type="Pfam" id="PF08943">
    <property type="entry name" value="CsiD"/>
    <property type="match status" value="1"/>
</dbReference>
<dbReference type="Proteomes" id="UP000005959">
    <property type="component" value="Unassembled WGS sequence"/>
</dbReference>
<dbReference type="CDD" id="cd00250">
    <property type="entry name" value="CAS_like"/>
    <property type="match status" value="1"/>
</dbReference>
<protein>
    <recommendedName>
        <fullName evidence="5">Glutarate 2-hydroxylase</fullName>
        <shortName evidence="5">G-2-H</shortName>
        <ecNumber evidence="5">1.14.11.64</ecNumber>
    </recommendedName>
</protein>
<feature type="binding site" evidence="5">
    <location>
        <position position="182"/>
    </location>
    <ligand>
        <name>Fe cation</name>
        <dbReference type="ChEBI" id="CHEBI:24875"/>
    </ligand>
</feature>
<comment type="catalytic activity">
    <reaction evidence="5">
        <text>glutarate + 2-oxoglutarate + O2 = (S)-2-hydroxyglutarate + succinate + CO2</text>
        <dbReference type="Rhea" id="RHEA:13821"/>
        <dbReference type="ChEBI" id="CHEBI:15379"/>
        <dbReference type="ChEBI" id="CHEBI:16526"/>
        <dbReference type="ChEBI" id="CHEBI:16782"/>
        <dbReference type="ChEBI" id="CHEBI:16810"/>
        <dbReference type="ChEBI" id="CHEBI:30031"/>
        <dbReference type="ChEBI" id="CHEBI:30921"/>
        <dbReference type="EC" id="1.14.11.64"/>
    </reaction>
</comment>
<feature type="binding site" evidence="5">
    <location>
        <position position="312"/>
    </location>
    <ligand>
        <name>Fe cation</name>
        <dbReference type="ChEBI" id="CHEBI:24875"/>
    </ligand>
</feature>
<comment type="pathway">
    <text evidence="5">Amino-acid degradation.</text>
</comment>
<dbReference type="NCBIfam" id="NF002814">
    <property type="entry name" value="PRK02963.1"/>
    <property type="match status" value="1"/>
</dbReference>
<dbReference type="GO" id="GO:0050498">
    <property type="term" value="F:oxidoreductase activity, acting on paired donors, with incorporation or reduction of molecular oxygen, with 2-oxoglutarate as one donor, and the other dehydrogenated"/>
    <property type="evidence" value="ECO:0007669"/>
    <property type="project" value="UniProtKB-UniRule"/>
</dbReference>
<keyword evidence="3 5" id="KW-0560">Oxidoreductase</keyword>
<sequence>MSMSRNCSAEDNFLQRGYFLMNALTAVKQDISEAKANGQGFTVRPSTQSPRMLELNFDATTTQRFLALVAEWPVQALEYKSFLRFRVAKILNELCAEQLQPLLLNTILSRSQGALLIGADGIDHVEQADEMVKIATAVAHLIGRSNYDAMSGQFYARFVVKNVDSSDSYLRQPHRVLELHNDGTFVDEVTDYVLMMKIDEQNMQGGNSLLLHLDDWESLDKYFSHPLARRPMRWTAPPSKNVSQDVFHPVFDVDGLGRPVMRYIDQFVQPKDFEEGNWLSELSDALEGSRNIVSVPVPVGKLLLINNVFWLHGRDRFTPHPELRRELMRQRGYISYSTSHYQTGQ</sequence>
<comment type="cofactor">
    <cofactor evidence="5">
        <name>Fe(2+)</name>
        <dbReference type="ChEBI" id="CHEBI:29033"/>
    </cofactor>
    <text evidence="5">Binds 1 Fe(2+) ion per subunit.</text>
</comment>
<reference evidence="6 7" key="1">
    <citation type="submission" date="2011-08" db="EMBL/GenBank/DDBJ databases">
        <authorList>
            <person name="Weinstock G."/>
            <person name="Sodergren E."/>
            <person name="Clifton S."/>
            <person name="Fulton L."/>
            <person name="Fulton B."/>
            <person name="Courtney L."/>
            <person name="Fronick C."/>
            <person name="Harrison M."/>
            <person name="Strong C."/>
            <person name="Farmer C."/>
            <person name="Delahaunty K."/>
            <person name="Markovic C."/>
            <person name="Hall O."/>
            <person name="Minx P."/>
            <person name="Tomlinson C."/>
            <person name="Mitreva M."/>
            <person name="Hou S."/>
            <person name="Chen J."/>
            <person name="Wollam A."/>
            <person name="Pepin K.H."/>
            <person name="Johnson M."/>
            <person name="Bhonagiri V."/>
            <person name="Zhang X."/>
            <person name="Suruliraj S."/>
            <person name="Warren W."/>
            <person name="Chinwalla A."/>
            <person name="Mardis E.R."/>
            <person name="Wilson R.K."/>
        </authorList>
    </citation>
    <scope>NUCLEOTIDE SEQUENCE [LARGE SCALE GENOMIC DNA]</scope>
    <source>
        <strain evidence="6 7">ATCC 51873</strain>
    </source>
</reference>
<dbReference type="GO" id="GO:0019477">
    <property type="term" value="P:L-lysine catabolic process"/>
    <property type="evidence" value="ECO:0007669"/>
    <property type="project" value="UniProtKB-UniRule"/>
</dbReference>
<evidence type="ECO:0000256" key="2">
    <source>
        <dbReference type="ARBA" id="ARBA00022964"/>
    </source>
</evidence>
<keyword evidence="2 5" id="KW-0223">Dioxygenase</keyword>
<comment type="similarity">
    <text evidence="5">Belongs to the glutarate hydroxylase family.</text>
</comment>
<keyword evidence="1 5" id="KW-0479">Metal-binding</keyword>
<proteinExistence type="inferred from homology"/>
<dbReference type="GO" id="GO:0008198">
    <property type="term" value="F:ferrous iron binding"/>
    <property type="evidence" value="ECO:0007669"/>
    <property type="project" value="UniProtKB-UniRule"/>
</dbReference>
<dbReference type="AlphaFoldDB" id="G9Y0V1"/>
<comment type="caution">
    <text evidence="6">The sequence shown here is derived from an EMBL/GenBank/DDBJ whole genome shotgun (WGS) entry which is preliminary data.</text>
</comment>
<dbReference type="EMBL" id="AGCI01000004">
    <property type="protein sequence ID" value="EHM48547.1"/>
    <property type="molecule type" value="Genomic_DNA"/>
</dbReference>
<evidence type="ECO:0000256" key="5">
    <source>
        <dbReference type="HAMAP-Rule" id="MF_01083"/>
    </source>
</evidence>
<evidence type="ECO:0000256" key="3">
    <source>
        <dbReference type="ARBA" id="ARBA00023002"/>
    </source>
</evidence>
<dbReference type="GO" id="GO:0106343">
    <property type="term" value="F:glutarate dioxygenase activity"/>
    <property type="evidence" value="ECO:0007669"/>
    <property type="project" value="UniProtKB-EC"/>
</dbReference>
<keyword evidence="4 5" id="KW-0408">Iron</keyword>
<dbReference type="EC" id="1.14.11.64" evidence="5"/>
<dbReference type="InterPro" id="IPR015038">
    <property type="entry name" value="GlaH"/>
</dbReference>
<name>G9Y0V1_HAFAL</name>
<accession>G9Y0V1</accession>
<evidence type="ECO:0000256" key="4">
    <source>
        <dbReference type="ARBA" id="ARBA00023004"/>
    </source>
</evidence>
<evidence type="ECO:0000313" key="6">
    <source>
        <dbReference type="EMBL" id="EHM48547.1"/>
    </source>
</evidence>
<organism evidence="6 7">
    <name type="scientific">Hafnia alvei ATCC 51873</name>
    <dbReference type="NCBI Taxonomy" id="1002364"/>
    <lineage>
        <taxon>Bacteria</taxon>
        <taxon>Pseudomonadati</taxon>
        <taxon>Pseudomonadota</taxon>
        <taxon>Gammaproteobacteria</taxon>
        <taxon>Enterobacterales</taxon>
        <taxon>Hafniaceae</taxon>
        <taxon>Hafnia</taxon>
    </lineage>
</organism>
<dbReference type="InterPro" id="IPR042098">
    <property type="entry name" value="TauD-like_sf"/>
</dbReference>
<dbReference type="HOGENOM" id="CLU_075277_0_0_6"/>
<dbReference type="PATRIC" id="fig|1002364.3.peg.145"/>
<gene>
    <name evidence="5" type="primary">glaH</name>
    <name evidence="6" type="ORF">HMPREF0454_00159</name>
</gene>
<dbReference type="HAMAP" id="MF_01083">
    <property type="entry name" value="glutarate_hydroxylase"/>
    <property type="match status" value="1"/>
</dbReference>
<comment type="subunit">
    <text evidence="5">Homotetramer.</text>
</comment>